<dbReference type="VEuPathDB" id="FungiDB:P174DRAFT_380288"/>
<evidence type="ECO:0000313" key="1">
    <source>
        <dbReference type="EMBL" id="PKX88622.1"/>
    </source>
</evidence>
<dbReference type="Gene3D" id="1.25.40.20">
    <property type="entry name" value="Ankyrin repeat-containing domain"/>
    <property type="match status" value="1"/>
</dbReference>
<dbReference type="OrthoDB" id="5130968at2759"/>
<dbReference type="AlphaFoldDB" id="A0A2I1BTE7"/>
<dbReference type="RefSeq" id="XP_024677217.1">
    <property type="nucleotide sequence ID" value="XM_024822967.1"/>
</dbReference>
<evidence type="ECO:0008006" key="3">
    <source>
        <dbReference type="Google" id="ProtNLM"/>
    </source>
</evidence>
<reference evidence="2" key="1">
    <citation type="journal article" date="2018" name="Proc. Natl. Acad. Sci. U.S.A.">
        <title>Linking secondary metabolites to gene clusters through genome sequencing of six diverse Aspergillus species.</title>
        <authorList>
            <person name="Kaerboelling I."/>
            <person name="Vesth T.C."/>
            <person name="Frisvad J.C."/>
            <person name="Nybo J.L."/>
            <person name="Theobald S."/>
            <person name="Kuo A."/>
            <person name="Bowyer P."/>
            <person name="Matsuda Y."/>
            <person name="Mondo S."/>
            <person name="Lyhne E.K."/>
            <person name="Kogle M.E."/>
            <person name="Clum A."/>
            <person name="Lipzen A."/>
            <person name="Salamov A."/>
            <person name="Ngan C.Y."/>
            <person name="Daum C."/>
            <person name="Chiniquy J."/>
            <person name="Barry K."/>
            <person name="LaButti K."/>
            <person name="Haridas S."/>
            <person name="Simmons B.A."/>
            <person name="Magnuson J.K."/>
            <person name="Mortensen U.H."/>
            <person name="Larsen T.O."/>
            <person name="Grigoriev I.V."/>
            <person name="Baker S.E."/>
            <person name="Andersen M.R."/>
        </authorList>
    </citation>
    <scope>NUCLEOTIDE SEQUENCE [LARGE SCALE GENOMIC DNA]</scope>
    <source>
        <strain evidence="2">IBT 16806</strain>
    </source>
</reference>
<proteinExistence type="predicted"/>
<organism evidence="1 2">
    <name type="scientific">Aspergillus novofumigatus (strain IBT 16806)</name>
    <dbReference type="NCBI Taxonomy" id="1392255"/>
    <lineage>
        <taxon>Eukaryota</taxon>
        <taxon>Fungi</taxon>
        <taxon>Dikarya</taxon>
        <taxon>Ascomycota</taxon>
        <taxon>Pezizomycotina</taxon>
        <taxon>Eurotiomycetes</taxon>
        <taxon>Eurotiomycetidae</taxon>
        <taxon>Eurotiales</taxon>
        <taxon>Aspergillaceae</taxon>
        <taxon>Aspergillus</taxon>
        <taxon>Aspergillus subgen. Fumigati</taxon>
    </lineage>
</organism>
<feature type="non-terminal residue" evidence="1">
    <location>
        <position position="1"/>
    </location>
</feature>
<gene>
    <name evidence="1" type="ORF">P174DRAFT_380288</name>
</gene>
<sequence>ILKILLADDRLDLSWQDGCGHTPLIYSISKGQKAMTKLLLGHSRLYMDNLDPANQIALWHMVQQGNEDLA</sequence>
<evidence type="ECO:0000313" key="2">
    <source>
        <dbReference type="Proteomes" id="UP000234474"/>
    </source>
</evidence>
<keyword evidence="2" id="KW-1185">Reference proteome</keyword>
<dbReference type="GeneID" id="36530293"/>
<accession>A0A2I1BTE7</accession>
<dbReference type="InterPro" id="IPR036770">
    <property type="entry name" value="Ankyrin_rpt-contain_sf"/>
</dbReference>
<dbReference type="Proteomes" id="UP000234474">
    <property type="component" value="Unassembled WGS sequence"/>
</dbReference>
<protein>
    <recommendedName>
        <fullName evidence="3">Ankyrin</fullName>
    </recommendedName>
</protein>
<dbReference type="SUPFAM" id="SSF48403">
    <property type="entry name" value="Ankyrin repeat"/>
    <property type="match status" value="1"/>
</dbReference>
<name>A0A2I1BTE7_ASPN1</name>
<comment type="caution">
    <text evidence="1">The sequence shown here is derived from an EMBL/GenBank/DDBJ whole genome shotgun (WGS) entry which is preliminary data.</text>
</comment>
<dbReference type="EMBL" id="MSZS01000013">
    <property type="protein sequence ID" value="PKX88622.1"/>
    <property type="molecule type" value="Genomic_DNA"/>
</dbReference>